<proteinExistence type="predicted"/>
<name>A0A1T4MU24_9LACT</name>
<organism evidence="2 3">
    <name type="scientific">Globicatella sulfidifaciens DSM 15739</name>
    <dbReference type="NCBI Taxonomy" id="1121925"/>
    <lineage>
        <taxon>Bacteria</taxon>
        <taxon>Bacillati</taxon>
        <taxon>Bacillota</taxon>
        <taxon>Bacilli</taxon>
        <taxon>Lactobacillales</taxon>
        <taxon>Aerococcaceae</taxon>
        <taxon>Globicatella</taxon>
    </lineage>
</organism>
<evidence type="ECO:0000313" key="2">
    <source>
        <dbReference type="EMBL" id="SJZ70411.1"/>
    </source>
</evidence>
<keyword evidence="3" id="KW-1185">Reference proteome</keyword>
<dbReference type="AlphaFoldDB" id="A0A1T4MU24"/>
<reference evidence="3" key="1">
    <citation type="submission" date="2017-02" db="EMBL/GenBank/DDBJ databases">
        <authorList>
            <person name="Varghese N."/>
            <person name="Submissions S."/>
        </authorList>
    </citation>
    <scope>NUCLEOTIDE SEQUENCE [LARGE SCALE GENOMIC DNA]</scope>
    <source>
        <strain evidence="3">DSM 15739</strain>
    </source>
</reference>
<sequence>MAKTFKSGKLTMKLVGEDKKAVRTMNLNNLMNDAPEEEIIKVRSAIETLVDEPFNKTNVTENYEID</sequence>
<evidence type="ECO:0000313" key="3">
    <source>
        <dbReference type="Proteomes" id="UP000189941"/>
    </source>
</evidence>
<dbReference type="RefSeq" id="WP_078756253.1">
    <property type="nucleotide sequence ID" value="NZ_FUWO01000014.1"/>
</dbReference>
<dbReference type="InterPro" id="IPR012454">
    <property type="entry name" value="DUF1659"/>
</dbReference>
<evidence type="ECO:0000259" key="1">
    <source>
        <dbReference type="Pfam" id="PF07872"/>
    </source>
</evidence>
<protein>
    <recommendedName>
        <fullName evidence="1">DUF1659 domain-containing protein</fullName>
    </recommendedName>
</protein>
<dbReference type="Proteomes" id="UP000189941">
    <property type="component" value="Unassembled WGS sequence"/>
</dbReference>
<accession>A0A1T4MU24</accession>
<feature type="domain" description="DUF1659" evidence="1">
    <location>
        <begin position="3"/>
        <end position="65"/>
    </location>
</feature>
<gene>
    <name evidence="2" type="ORF">SAMN02746011_01540</name>
</gene>
<dbReference type="Pfam" id="PF07872">
    <property type="entry name" value="DUF1659"/>
    <property type="match status" value="1"/>
</dbReference>
<dbReference type="STRING" id="1121925.SAMN02746011_01540"/>
<dbReference type="OrthoDB" id="9875855at2"/>
<dbReference type="EMBL" id="FUWO01000014">
    <property type="protein sequence ID" value="SJZ70411.1"/>
    <property type="molecule type" value="Genomic_DNA"/>
</dbReference>